<feature type="region of interest" description="Disordered" evidence="4">
    <location>
        <begin position="798"/>
        <end position="830"/>
    </location>
</feature>
<proteinExistence type="evidence at transcript level"/>
<dbReference type="EMBL" id="GBBI01004373">
    <property type="protein sequence ID" value="JAC14339.1"/>
    <property type="molecule type" value="mRNA"/>
</dbReference>
<feature type="region of interest" description="Disordered" evidence="4">
    <location>
        <begin position="263"/>
        <end position="294"/>
    </location>
</feature>
<keyword evidence="3" id="KW-0539">Nucleus</keyword>
<comment type="similarity">
    <text evidence="2">Belongs to the BCL9 family.</text>
</comment>
<evidence type="ECO:0000313" key="6">
    <source>
        <dbReference type="EMBL" id="JAC14339.1"/>
    </source>
</evidence>
<name>A0A023F0D1_TRIIF</name>
<protein>
    <submittedName>
        <fullName evidence="6">Putative mediator of rna polymerase ii transcription subunit 12</fullName>
    </submittedName>
</protein>
<feature type="compositionally biased region" description="Gly residues" evidence="4">
    <location>
        <begin position="312"/>
        <end position="324"/>
    </location>
</feature>
<feature type="region of interest" description="Disordered" evidence="4">
    <location>
        <begin position="552"/>
        <end position="580"/>
    </location>
</feature>
<feature type="region of interest" description="Disordered" evidence="4">
    <location>
        <begin position="55"/>
        <end position="74"/>
    </location>
</feature>
<feature type="compositionally biased region" description="Polar residues" evidence="4">
    <location>
        <begin position="368"/>
        <end position="378"/>
    </location>
</feature>
<feature type="compositionally biased region" description="Polar residues" evidence="4">
    <location>
        <begin position="392"/>
        <end position="403"/>
    </location>
</feature>
<feature type="compositionally biased region" description="Gly residues" evidence="4">
    <location>
        <begin position="802"/>
        <end position="818"/>
    </location>
</feature>
<evidence type="ECO:0000259" key="5">
    <source>
        <dbReference type="Pfam" id="PF11502"/>
    </source>
</evidence>
<feature type="region of interest" description="Disordered" evidence="4">
    <location>
        <begin position="1"/>
        <end position="42"/>
    </location>
</feature>
<dbReference type="InterPro" id="IPR024670">
    <property type="entry name" value="BCL9_beta-catenin-bd_dom"/>
</dbReference>
<accession>A0A023F0D1</accession>
<feature type="compositionally biased region" description="Polar residues" evidence="4">
    <location>
        <begin position="664"/>
        <end position="676"/>
    </location>
</feature>
<dbReference type="GO" id="GO:0005634">
    <property type="term" value="C:nucleus"/>
    <property type="evidence" value="ECO:0007669"/>
    <property type="project" value="UniProtKB-SubCell"/>
</dbReference>
<organism evidence="6">
    <name type="scientific">Triatoma infestans</name>
    <name type="common">Assassin bug</name>
    <dbReference type="NCBI Taxonomy" id="30076"/>
    <lineage>
        <taxon>Eukaryota</taxon>
        <taxon>Metazoa</taxon>
        <taxon>Ecdysozoa</taxon>
        <taxon>Arthropoda</taxon>
        <taxon>Hexapoda</taxon>
        <taxon>Insecta</taxon>
        <taxon>Pterygota</taxon>
        <taxon>Neoptera</taxon>
        <taxon>Paraneoptera</taxon>
        <taxon>Hemiptera</taxon>
        <taxon>Heteroptera</taxon>
        <taxon>Panheteroptera</taxon>
        <taxon>Cimicomorpha</taxon>
        <taxon>Reduviidae</taxon>
        <taxon>Triatominae</taxon>
        <taxon>Triatoma</taxon>
    </lineage>
</organism>
<dbReference type="InterPro" id="IPR013083">
    <property type="entry name" value="Znf_RING/FYVE/PHD"/>
</dbReference>
<evidence type="ECO:0000256" key="2">
    <source>
        <dbReference type="ARBA" id="ARBA00009200"/>
    </source>
</evidence>
<evidence type="ECO:0000256" key="1">
    <source>
        <dbReference type="ARBA" id="ARBA00004123"/>
    </source>
</evidence>
<feature type="region of interest" description="Disordered" evidence="4">
    <location>
        <begin position="308"/>
        <end position="444"/>
    </location>
</feature>
<feature type="domain" description="B-cell lymphoma 9 beta-catenin binding" evidence="5">
    <location>
        <begin position="235"/>
        <end position="266"/>
    </location>
</feature>
<dbReference type="Gene3D" id="3.30.40.10">
    <property type="entry name" value="Zinc/RING finger domain, C3HC4 (zinc finger)"/>
    <property type="match status" value="1"/>
</dbReference>
<sequence>VKEEPDESDPSGNLHEATNSPLDDLHNSPVLPHQTESNVNKEVQSACLQNSIQCKNPAKNENGENPDNTFRSESCDGVESVSVGVGSNTVTGQPLASNVVPKQSVSLDAQYMQQQSQIFVFSTALANKAADAVIQGHFASIIAYHCSQPRTKKYLEGSNRPGTGMMGGQCGGNAGPTGQLMEPSRDLKNPAQTNHHQMMSGHVLPEGMMTPLSDVAQDMGLAPQPLAGVKVPDENLTPQQRQHREEQLATLRKMQQILFPEALSGNNDEVGTDQPPVTAHDANIEMNKGGGNTADWHKLQMQIYEEQKGRGGKNGGQTGNGGLRGASSGPPPTYQQATRSASVPIALQSPSPASPNNTTSNLSLPSPRTCSGGINSPHQSDKIPPSPIPQVANRNATNTGGSNPPTPLSAHHLSPKHKDKMPAPNEFSPSSTTSAQNSQQSPVESLYCRTVGQKTAQPGKEPNLMPVPSPQQIQYLNTFEGQELTIQKQPNTSLKETSQKSPTICVAGNNNLENVVTNTNTNATEKVNCPSPRHGGPSTPDIVNTRGFATDLDGNNDKGNNPQQMHQRKMESTNFATSPHSNDRCHMGVFLSGKCGVPNVYMDQAVMPGKCPNNPGNGGPPGGPPQSQQQQQPPPPPQSQQPQPQDKDMAPTGYTCIGPDNVPLNPNRSVVPNSGKGTHFDPISSLAQMSQQLTNSVPNSPAGQPMSNMHQGMGFNSGAPNQMLMSEAMHHMGGPPQNQMPHFNPRGQCTTTIGPAMSVSPKMLQGYPMSQRPMPRMGYNGASIQVKPNAPNTIQYLPSRGQPGGPGVSVGVGNGGPGQVPPRGAPSLDFLQRFSSPLSNLDAKLPTHNLQYFPNNYPQGNMDMGMCSGMRAGMRTNNQTGMLRLQAPGVQTTAQMSPIGFGNADGFQSNCQLLGNSGGPGKGLAPDASQPLPPSMGQANNFKNSTFIGPTTADPNYAQQFHNFQQQLYATNTRGQLGAQGMPPGQHYFVPK</sequence>
<comment type="subcellular location">
    <subcellularLocation>
        <location evidence="1">Nucleus</location>
    </subcellularLocation>
</comment>
<feature type="non-terminal residue" evidence="6">
    <location>
        <position position="1"/>
    </location>
</feature>
<feature type="compositionally biased region" description="Low complexity" evidence="4">
    <location>
        <begin position="428"/>
        <end position="442"/>
    </location>
</feature>
<reference evidence="6" key="1">
    <citation type="journal article" date="2014" name="PLoS Negl. Trop. Dis.">
        <title>An updated insight into the Sialotranscriptome of Triatoma infestans: developmental stage and geographic variations.</title>
        <authorList>
            <person name="Schwarz A."/>
            <person name="Medrano-Mercado N."/>
            <person name="Schaub G.A."/>
            <person name="Struchiner C.J."/>
            <person name="Bargues M.D."/>
            <person name="Levy M.Z."/>
            <person name="Ribeiro J.M."/>
        </authorList>
    </citation>
    <scope>NUCLEOTIDE SEQUENCE</scope>
    <source>
        <strain evidence="6">Chile</strain>
        <tissue evidence="6">Salivary glands</tissue>
    </source>
</reference>
<evidence type="ECO:0000256" key="3">
    <source>
        <dbReference type="ARBA" id="ARBA00023242"/>
    </source>
</evidence>
<dbReference type="Pfam" id="PF11502">
    <property type="entry name" value="BCL9"/>
    <property type="match status" value="1"/>
</dbReference>
<feature type="region of interest" description="Disordered" evidence="4">
    <location>
        <begin position="607"/>
        <end position="680"/>
    </location>
</feature>
<dbReference type="AlphaFoldDB" id="A0A023F0D1"/>
<feature type="compositionally biased region" description="Low complexity" evidence="4">
    <location>
        <begin position="349"/>
        <end position="367"/>
    </location>
</feature>
<evidence type="ECO:0000256" key="4">
    <source>
        <dbReference type="SAM" id="MobiDB-lite"/>
    </source>
</evidence>